<gene>
    <name evidence="4" type="ORF">GCM10023196_022660</name>
</gene>
<name>A0ABP8U5E7_9ACTN</name>
<feature type="domain" description="STAS" evidence="3">
    <location>
        <begin position="11"/>
        <end position="108"/>
    </location>
</feature>
<evidence type="ECO:0000256" key="1">
    <source>
        <dbReference type="ARBA" id="ARBA00009013"/>
    </source>
</evidence>
<evidence type="ECO:0000313" key="5">
    <source>
        <dbReference type="Proteomes" id="UP001501442"/>
    </source>
</evidence>
<dbReference type="RefSeq" id="WP_345430661.1">
    <property type="nucleotide sequence ID" value="NZ_BAABHK010000003.1"/>
</dbReference>
<evidence type="ECO:0000259" key="3">
    <source>
        <dbReference type="PROSITE" id="PS50801"/>
    </source>
</evidence>
<dbReference type="InterPro" id="IPR002645">
    <property type="entry name" value="STAS_dom"/>
</dbReference>
<dbReference type="CDD" id="cd07043">
    <property type="entry name" value="STAS_anti-anti-sigma_factors"/>
    <property type="match status" value="1"/>
</dbReference>
<proteinExistence type="inferred from homology"/>
<dbReference type="InterPro" id="IPR003658">
    <property type="entry name" value="Anti-sigma_ant"/>
</dbReference>
<sequence>MAADRPEEATLDVAVESRGEWTLVHVTGELDYTTVGELRERLDTMLSAGQSRIALDLSALDFCDSVGLGCFVGAWKRARKAGGDLLLLRPAGHVQRMLRITGLDRFLSSLDRLPGAAPTGGDADLTAAL</sequence>
<comment type="caution">
    <text evidence="4">The sequence shown here is derived from an EMBL/GenBank/DDBJ whole genome shotgun (WGS) entry which is preliminary data.</text>
</comment>
<dbReference type="Pfam" id="PF01740">
    <property type="entry name" value="STAS"/>
    <property type="match status" value="1"/>
</dbReference>
<accession>A0ABP8U5E7</accession>
<dbReference type="SUPFAM" id="SSF52091">
    <property type="entry name" value="SpoIIaa-like"/>
    <property type="match status" value="1"/>
</dbReference>
<organism evidence="4 5">
    <name type="scientific">Actinoallomurus vinaceus</name>
    <dbReference type="NCBI Taxonomy" id="1080074"/>
    <lineage>
        <taxon>Bacteria</taxon>
        <taxon>Bacillati</taxon>
        <taxon>Actinomycetota</taxon>
        <taxon>Actinomycetes</taxon>
        <taxon>Streptosporangiales</taxon>
        <taxon>Thermomonosporaceae</taxon>
        <taxon>Actinoallomurus</taxon>
    </lineage>
</organism>
<dbReference type="Proteomes" id="UP001501442">
    <property type="component" value="Unassembled WGS sequence"/>
</dbReference>
<dbReference type="Gene3D" id="3.30.750.24">
    <property type="entry name" value="STAS domain"/>
    <property type="match status" value="1"/>
</dbReference>
<dbReference type="InterPro" id="IPR036513">
    <property type="entry name" value="STAS_dom_sf"/>
</dbReference>
<dbReference type="NCBIfam" id="TIGR00377">
    <property type="entry name" value="ant_ant_sig"/>
    <property type="match status" value="1"/>
</dbReference>
<protein>
    <recommendedName>
        <fullName evidence="2">Anti-sigma factor antagonist</fullName>
    </recommendedName>
</protein>
<dbReference type="EMBL" id="BAABHK010000003">
    <property type="protein sequence ID" value="GAA4624053.1"/>
    <property type="molecule type" value="Genomic_DNA"/>
</dbReference>
<evidence type="ECO:0000313" key="4">
    <source>
        <dbReference type="EMBL" id="GAA4624053.1"/>
    </source>
</evidence>
<comment type="similarity">
    <text evidence="1 2">Belongs to the anti-sigma-factor antagonist family.</text>
</comment>
<dbReference type="PROSITE" id="PS50801">
    <property type="entry name" value="STAS"/>
    <property type="match status" value="1"/>
</dbReference>
<dbReference type="PANTHER" id="PTHR33495">
    <property type="entry name" value="ANTI-SIGMA FACTOR ANTAGONIST TM_1081-RELATED-RELATED"/>
    <property type="match status" value="1"/>
</dbReference>
<keyword evidence="5" id="KW-1185">Reference proteome</keyword>
<evidence type="ECO:0000256" key="2">
    <source>
        <dbReference type="RuleBase" id="RU003749"/>
    </source>
</evidence>
<dbReference type="PANTHER" id="PTHR33495:SF2">
    <property type="entry name" value="ANTI-SIGMA FACTOR ANTAGONIST TM_1081-RELATED"/>
    <property type="match status" value="1"/>
</dbReference>
<reference evidence="5" key="1">
    <citation type="journal article" date="2019" name="Int. J. Syst. Evol. Microbiol.">
        <title>The Global Catalogue of Microorganisms (GCM) 10K type strain sequencing project: providing services to taxonomists for standard genome sequencing and annotation.</title>
        <authorList>
            <consortium name="The Broad Institute Genomics Platform"/>
            <consortium name="The Broad Institute Genome Sequencing Center for Infectious Disease"/>
            <person name="Wu L."/>
            <person name="Ma J."/>
        </authorList>
    </citation>
    <scope>NUCLEOTIDE SEQUENCE [LARGE SCALE GENOMIC DNA]</scope>
    <source>
        <strain evidence="5">JCM 17939</strain>
    </source>
</reference>